<sequence>MPARTHYALRIIRYESMSNNKPFDFWYAVNNTELISTPTNRLETFGDTVVNYYLVCQQMDSTEKVVVREGHLKALKPAIITPGALGQVDVGDLGEEARQYAEWLKEHANDLRILQYGFSLQKQELKEYIVTDHIDNVLARVKTEVAELNDPLSAILVGVDDPWRVCLMKLMVELVQHSAQANIQDLQQQSLDLKKRLVDNIDQAFLEASRDPGRINALADMLKQNGLWSTYEDRFFALVKASGK</sequence>
<evidence type="ECO:0000313" key="2">
    <source>
        <dbReference type="Proteomes" id="UP000366872"/>
    </source>
</evidence>
<name>A0A6C2U7Y6_PONDE</name>
<reference evidence="1 2" key="1">
    <citation type="submission" date="2019-04" db="EMBL/GenBank/DDBJ databases">
        <authorList>
            <person name="Van Vliet M D."/>
        </authorList>
    </citation>
    <scope>NUCLEOTIDE SEQUENCE [LARGE SCALE GENOMIC DNA]</scope>
    <source>
        <strain evidence="1 2">F1</strain>
    </source>
</reference>
<dbReference type="EMBL" id="CAAHFG010000002">
    <property type="protein sequence ID" value="VGO15631.1"/>
    <property type="molecule type" value="Genomic_DNA"/>
</dbReference>
<gene>
    <name evidence="1" type="ORF">PDESU_04216</name>
</gene>
<organism evidence="1 2">
    <name type="scientific">Pontiella desulfatans</name>
    <dbReference type="NCBI Taxonomy" id="2750659"/>
    <lineage>
        <taxon>Bacteria</taxon>
        <taxon>Pseudomonadati</taxon>
        <taxon>Kiritimatiellota</taxon>
        <taxon>Kiritimatiellia</taxon>
        <taxon>Kiritimatiellales</taxon>
        <taxon>Pontiellaceae</taxon>
        <taxon>Pontiella</taxon>
    </lineage>
</organism>
<dbReference type="AlphaFoldDB" id="A0A6C2U7Y6"/>
<accession>A0A6C2U7Y6</accession>
<dbReference type="Proteomes" id="UP000366872">
    <property type="component" value="Unassembled WGS sequence"/>
</dbReference>
<protein>
    <submittedName>
        <fullName evidence="1">Uncharacterized protein</fullName>
    </submittedName>
</protein>
<proteinExistence type="predicted"/>
<keyword evidence="2" id="KW-1185">Reference proteome</keyword>
<evidence type="ECO:0000313" key="1">
    <source>
        <dbReference type="EMBL" id="VGO15631.1"/>
    </source>
</evidence>